<dbReference type="CDD" id="cd02970">
    <property type="entry name" value="PRX_like2"/>
    <property type="match status" value="1"/>
</dbReference>
<dbReference type="EC" id="1.11.1.24" evidence="2"/>
<dbReference type="InterPro" id="IPR036249">
    <property type="entry name" value="Thioredoxin-like_sf"/>
</dbReference>
<protein>
    <recommendedName>
        <fullName evidence="2">thioredoxin-dependent peroxiredoxin</fullName>
        <ecNumber evidence="2">1.11.1.24</ecNumber>
    </recommendedName>
    <alternativeName>
        <fullName evidence="10">Bacterioferritin comigratory protein</fullName>
    </alternativeName>
    <alternativeName>
        <fullName evidence="8">Thioredoxin peroxidase</fullName>
    </alternativeName>
</protein>
<evidence type="ECO:0000313" key="14">
    <source>
        <dbReference type="Proteomes" id="UP000247569"/>
    </source>
</evidence>
<sequence length="198" mass="22169">MSELRRLQFAIDALEQTHIRSAVIVTENSVPLGYTVPDFKLLDETPKVVRLSEIVPAVLIFYHGAWSLRCADTLRRYERELLPELSRRGVHLVGISPQLPDGSQYTRALNNLTFPLLSDVGNVIARTLGIAHFADPTTMDAVELAGYAVGNRNPQGDWELPHPTTLILDRARTVRFIDVRVDDLPPTHPKDILSELNS</sequence>
<evidence type="ECO:0000313" key="13">
    <source>
        <dbReference type="EMBL" id="PXX60449.1"/>
    </source>
</evidence>
<evidence type="ECO:0000256" key="1">
    <source>
        <dbReference type="ARBA" id="ARBA00003330"/>
    </source>
</evidence>
<evidence type="ECO:0000259" key="12">
    <source>
        <dbReference type="PROSITE" id="PS51352"/>
    </source>
</evidence>
<dbReference type="Proteomes" id="UP000247569">
    <property type="component" value="Unassembled WGS sequence"/>
</dbReference>
<dbReference type="GO" id="GO:0005737">
    <property type="term" value="C:cytoplasm"/>
    <property type="evidence" value="ECO:0007669"/>
    <property type="project" value="TreeGrafter"/>
</dbReference>
<comment type="function">
    <text evidence="1">Thiol-specific peroxidase that catalyzes the reduction of hydrogen peroxide and organic hydroperoxides to water and alcohols, respectively. Plays a role in cell protection against oxidative stress by detoxifying peroxides and as sensor of hydrogen peroxide-mediated signaling events.</text>
</comment>
<evidence type="ECO:0000256" key="5">
    <source>
        <dbReference type="ARBA" id="ARBA00023002"/>
    </source>
</evidence>
<dbReference type="OrthoDB" id="9809746at2"/>
<keyword evidence="3" id="KW-0575">Peroxidase</keyword>
<comment type="similarity">
    <text evidence="9">Belongs to the peroxiredoxin family. BCP/PrxQ subfamily.</text>
</comment>
<name>A0A318JW38_9NOCA</name>
<organism evidence="13 14">
    <name type="scientific">Nocardia tenerifensis</name>
    <dbReference type="NCBI Taxonomy" id="228006"/>
    <lineage>
        <taxon>Bacteria</taxon>
        <taxon>Bacillati</taxon>
        <taxon>Actinomycetota</taxon>
        <taxon>Actinomycetes</taxon>
        <taxon>Mycobacteriales</taxon>
        <taxon>Nocardiaceae</taxon>
        <taxon>Nocardia</taxon>
    </lineage>
</organism>
<dbReference type="Pfam" id="PF00578">
    <property type="entry name" value="AhpC-TSA"/>
    <property type="match status" value="1"/>
</dbReference>
<evidence type="ECO:0000256" key="4">
    <source>
        <dbReference type="ARBA" id="ARBA00022862"/>
    </source>
</evidence>
<dbReference type="Gene3D" id="3.40.30.10">
    <property type="entry name" value="Glutaredoxin"/>
    <property type="match status" value="1"/>
</dbReference>
<evidence type="ECO:0000256" key="10">
    <source>
        <dbReference type="ARBA" id="ARBA00041373"/>
    </source>
</evidence>
<comment type="caution">
    <text evidence="13">The sequence shown here is derived from an EMBL/GenBank/DDBJ whole genome shotgun (WGS) entry which is preliminary data.</text>
</comment>
<dbReference type="GO" id="GO:0045454">
    <property type="term" value="P:cell redox homeostasis"/>
    <property type="evidence" value="ECO:0007669"/>
    <property type="project" value="TreeGrafter"/>
</dbReference>
<dbReference type="PROSITE" id="PS51352">
    <property type="entry name" value="THIOREDOXIN_2"/>
    <property type="match status" value="1"/>
</dbReference>
<evidence type="ECO:0000256" key="8">
    <source>
        <dbReference type="ARBA" id="ARBA00032824"/>
    </source>
</evidence>
<dbReference type="InterPro" id="IPR000866">
    <property type="entry name" value="AhpC/TSA"/>
</dbReference>
<dbReference type="AlphaFoldDB" id="A0A318JW38"/>
<keyword evidence="6" id="KW-1015">Disulfide bond</keyword>
<evidence type="ECO:0000256" key="3">
    <source>
        <dbReference type="ARBA" id="ARBA00022559"/>
    </source>
</evidence>
<proteinExistence type="inferred from homology"/>
<evidence type="ECO:0000256" key="9">
    <source>
        <dbReference type="ARBA" id="ARBA00038489"/>
    </source>
</evidence>
<dbReference type="InterPro" id="IPR050924">
    <property type="entry name" value="Peroxiredoxin_BCP/PrxQ"/>
</dbReference>
<gene>
    <name evidence="13" type="ORF">DFR70_110291</name>
</gene>
<dbReference type="EMBL" id="QJKF01000010">
    <property type="protein sequence ID" value="PXX60449.1"/>
    <property type="molecule type" value="Genomic_DNA"/>
</dbReference>
<dbReference type="SUPFAM" id="SSF52833">
    <property type="entry name" value="Thioredoxin-like"/>
    <property type="match status" value="1"/>
</dbReference>
<evidence type="ECO:0000256" key="6">
    <source>
        <dbReference type="ARBA" id="ARBA00023157"/>
    </source>
</evidence>
<comment type="catalytic activity">
    <reaction evidence="11">
        <text>a hydroperoxide + [thioredoxin]-dithiol = an alcohol + [thioredoxin]-disulfide + H2O</text>
        <dbReference type="Rhea" id="RHEA:62620"/>
        <dbReference type="Rhea" id="RHEA-COMP:10698"/>
        <dbReference type="Rhea" id="RHEA-COMP:10700"/>
        <dbReference type="ChEBI" id="CHEBI:15377"/>
        <dbReference type="ChEBI" id="CHEBI:29950"/>
        <dbReference type="ChEBI" id="CHEBI:30879"/>
        <dbReference type="ChEBI" id="CHEBI:35924"/>
        <dbReference type="ChEBI" id="CHEBI:50058"/>
        <dbReference type="EC" id="1.11.1.24"/>
    </reaction>
</comment>
<keyword evidence="4" id="KW-0049">Antioxidant</keyword>
<evidence type="ECO:0000256" key="7">
    <source>
        <dbReference type="ARBA" id="ARBA00023284"/>
    </source>
</evidence>
<dbReference type="GO" id="GO:0034599">
    <property type="term" value="P:cellular response to oxidative stress"/>
    <property type="evidence" value="ECO:0007669"/>
    <property type="project" value="TreeGrafter"/>
</dbReference>
<accession>A0A318JW38</accession>
<evidence type="ECO:0000256" key="11">
    <source>
        <dbReference type="ARBA" id="ARBA00049091"/>
    </source>
</evidence>
<feature type="domain" description="Thioredoxin" evidence="12">
    <location>
        <begin position="30"/>
        <end position="198"/>
    </location>
</feature>
<dbReference type="PANTHER" id="PTHR42801">
    <property type="entry name" value="THIOREDOXIN-DEPENDENT PEROXIDE REDUCTASE"/>
    <property type="match status" value="1"/>
</dbReference>
<reference evidence="13 14" key="1">
    <citation type="submission" date="2018-05" db="EMBL/GenBank/DDBJ databases">
        <title>Genomic Encyclopedia of Type Strains, Phase IV (KMG-IV): sequencing the most valuable type-strain genomes for metagenomic binning, comparative biology and taxonomic classification.</title>
        <authorList>
            <person name="Goeker M."/>
        </authorList>
    </citation>
    <scope>NUCLEOTIDE SEQUENCE [LARGE SCALE GENOMIC DNA]</scope>
    <source>
        <strain evidence="13 14">DSM 44704</strain>
    </source>
</reference>
<dbReference type="InterPro" id="IPR013766">
    <property type="entry name" value="Thioredoxin_domain"/>
</dbReference>
<evidence type="ECO:0000256" key="2">
    <source>
        <dbReference type="ARBA" id="ARBA00013017"/>
    </source>
</evidence>
<dbReference type="RefSeq" id="WP_051186477.1">
    <property type="nucleotide sequence ID" value="NZ_QJKF01000010.1"/>
</dbReference>
<keyword evidence="7" id="KW-0676">Redox-active center</keyword>
<dbReference type="PANTHER" id="PTHR42801:SF7">
    <property type="entry name" value="SLL1159 PROTEIN"/>
    <property type="match status" value="1"/>
</dbReference>
<keyword evidence="14" id="KW-1185">Reference proteome</keyword>
<dbReference type="GO" id="GO:0008379">
    <property type="term" value="F:thioredoxin peroxidase activity"/>
    <property type="evidence" value="ECO:0007669"/>
    <property type="project" value="TreeGrafter"/>
</dbReference>
<keyword evidence="5" id="KW-0560">Oxidoreductase</keyword>